<comment type="cofactor">
    <cofactor evidence="1">
        <name>Mg(2+)</name>
        <dbReference type="ChEBI" id="CHEBI:18420"/>
    </cofactor>
</comment>
<sequence length="148" mass="16762">MGERERYMQSAAVFMILRKDTQILLLQRQFTGWMDGHFSFPAGALEAGETVKSAAIREALEEVGVTVRPQDAAFAHMMHCKTGSSAWTGYFFTSVKWGGEPRVCESDKHADILWCESTMLPDNLIPYVRQAVEMIDRGEAYSEFGWEN</sequence>
<reference evidence="6" key="1">
    <citation type="journal article" date="2019" name="Int. J. Syst. Evol. Microbiol.">
        <title>The Global Catalogue of Microorganisms (GCM) 10K type strain sequencing project: providing services to taxonomists for standard genome sequencing and annotation.</title>
        <authorList>
            <consortium name="The Broad Institute Genomics Platform"/>
            <consortium name="The Broad Institute Genome Sequencing Center for Infectious Disease"/>
            <person name="Wu L."/>
            <person name="Ma J."/>
        </authorList>
    </citation>
    <scope>NUCLEOTIDE SEQUENCE [LARGE SCALE GENOMIC DNA]</scope>
    <source>
        <strain evidence="6">CCUG 49584</strain>
    </source>
</reference>
<evidence type="ECO:0000259" key="4">
    <source>
        <dbReference type="PROSITE" id="PS51462"/>
    </source>
</evidence>
<dbReference type="PANTHER" id="PTHR43046:SF14">
    <property type="entry name" value="MUTT_NUDIX FAMILY PROTEIN"/>
    <property type="match status" value="1"/>
</dbReference>
<name>A0ABW3V5C6_9HYPH</name>
<dbReference type="PROSITE" id="PS00893">
    <property type="entry name" value="NUDIX_BOX"/>
    <property type="match status" value="1"/>
</dbReference>
<dbReference type="Gene3D" id="3.90.79.10">
    <property type="entry name" value="Nucleoside Triphosphate Pyrophosphohydrolase"/>
    <property type="match status" value="1"/>
</dbReference>
<comment type="similarity">
    <text evidence="3">Belongs to the Nudix hydrolase family.</text>
</comment>
<evidence type="ECO:0000313" key="6">
    <source>
        <dbReference type="Proteomes" id="UP001597263"/>
    </source>
</evidence>
<keyword evidence="6" id="KW-1185">Reference proteome</keyword>
<evidence type="ECO:0000313" key="5">
    <source>
        <dbReference type="EMBL" id="MFD1227140.1"/>
    </source>
</evidence>
<dbReference type="PROSITE" id="PS51462">
    <property type="entry name" value="NUDIX"/>
    <property type="match status" value="1"/>
</dbReference>
<dbReference type="InterPro" id="IPR000086">
    <property type="entry name" value="NUDIX_hydrolase_dom"/>
</dbReference>
<dbReference type="PRINTS" id="PR00502">
    <property type="entry name" value="NUDIXFAMILY"/>
</dbReference>
<protein>
    <submittedName>
        <fullName evidence="5">NUDIX domain-containing protein</fullName>
    </submittedName>
</protein>
<feature type="domain" description="Nudix hydrolase" evidence="4">
    <location>
        <begin position="6"/>
        <end position="137"/>
    </location>
</feature>
<accession>A0ABW3V5C6</accession>
<organism evidence="5 6">
    <name type="scientific">Pseudochrobactrum kiredjianiae</name>
    <dbReference type="NCBI Taxonomy" id="386305"/>
    <lineage>
        <taxon>Bacteria</taxon>
        <taxon>Pseudomonadati</taxon>
        <taxon>Pseudomonadota</taxon>
        <taxon>Alphaproteobacteria</taxon>
        <taxon>Hyphomicrobiales</taxon>
        <taxon>Brucellaceae</taxon>
        <taxon>Pseudochrobactrum</taxon>
    </lineage>
</organism>
<dbReference type="PANTHER" id="PTHR43046">
    <property type="entry name" value="GDP-MANNOSE MANNOSYL HYDROLASE"/>
    <property type="match status" value="1"/>
</dbReference>
<proteinExistence type="inferred from homology"/>
<evidence type="ECO:0000256" key="2">
    <source>
        <dbReference type="ARBA" id="ARBA00022801"/>
    </source>
</evidence>
<dbReference type="Proteomes" id="UP001597263">
    <property type="component" value="Unassembled WGS sequence"/>
</dbReference>
<comment type="caution">
    <text evidence="5">The sequence shown here is derived from an EMBL/GenBank/DDBJ whole genome shotgun (WGS) entry which is preliminary data.</text>
</comment>
<dbReference type="EMBL" id="JBHTMA010000033">
    <property type="protein sequence ID" value="MFD1227140.1"/>
    <property type="molecule type" value="Genomic_DNA"/>
</dbReference>
<dbReference type="SUPFAM" id="SSF55811">
    <property type="entry name" value="Nudix"/>
    <property type="match status" value="1"/>
</dbReference>
<gene>
    <name evidence="5" type="ORF">ACFQ35_08285</name>
</gene>
<dbReference type="RefSeq" id="WP_289386698.1">
    <property type="nucleotide sequence ID" value="NZ_JAUCBM010000003.1"/>
</dbReference>
<dbReference type="CDD" id="cd04683">
    <property type="entry name" value="NUDIX_Hydrolase"/>
    <property type="match status" value="1"/>
</dbReference>
<keyword evidence="2 3" id="KW-0378">Hydrolase</keyword>
<dbReference type="InterPro" id="IPR020476">
    <property type="entry name" value="Nudix_hydrolase"/>
</dbReference>
<evidence type="ECO:0000256" key="3">
    <source>
        <dbReference type="RuleBase" id="RU003476"/>
    </source>
</evidence>
<dbReference type="Pfam" id="PF00293">
    <property type="entry name" value="NUDIX"/>
    <property type="match status" value="1"/>
</dbReference>
<dbReference type="InterPro" id="IPR015797">
    <property type="entry name" value="NUDIX_hydrolase-like_dom_sf"/>
</dbReference>
<evidence type="ECO:0000256" key="1">
    <source>
        <dbReference type="ARBA" id="ARBA00001946"/>
    </source>
</evidence>
<dbReference type="InterPro" id="IPR020084">
    <property type="entry name" value="NUDIX_hydrolase_CS"/>
</dbReference>